<keyword evidence="11" id="KW-0267">Excision nuclease</keyword>
<name>A0A0G0KAR7_9BACT</name>
<accession>A0A0G0KAR7</accession>
<dbReference type="Pfam" id="PF17760">
    <property type="entry name" value="UvrA_inter"/>
    <property type="match status" value="1"/>
</dbReference>
<dbReference type="CDD" id="cd03270">
    <property type="entry name" value="ABC_UvrA_I"/>
    <property type="match status" value="1"/>
</dbReference>
<dbReference type="InterPro" id="IPR013815">
    <property type="entry name" value="ATP_grasp_subdomain_1"/>
</dbReference>
<dbReference type="InterPro" id="IPR027417">
    <property type="entry name" value="P-loop_NTPase"/>
</dbReference>
<evidence type="ECO:0000256" key="4">
    <source>
        <dbReference type="ARBA" id="ARBA00022737"/>
    </source>
</evidence>
<dbReference type="GO" id="GO:0016887">
    <property type="term" value="F:ATP hydrolysis activity"/>
    <property type="evidence" value="ECO:0007669"/>
    <property type="project" value="InterPro"/>
</dbReference>
<evidence type="ECO:0000313" key="18">
    <source>
        <dbReference type="EMBL" id="KKQ37661.1"/>
    </source>
</evidence>
<evidence type="ECO:0000256" key="11">
    <source>
        <dbReference type="ARBA" id="ARBA00022881"/>
    </source>
</evidence>
<dbReference type="InterPro" id="IPR041552">
    <property type="entry name" value="UvrA_DNA-bd"/>
</dbReference>
<keyword evidence="9" id="KW-0862">Zinc</keyword>
<dbReference type="GO" id="GO:0005524">
    <property type="term" value="F:ATP binding"/>
    <property type="evidence" value="ECO:0007669"/>
    <property type="project" value="UniProtKB-KW"/>
</dbReference>
<comment type="caution">
    <text evidence="18">The sequence shown here is derived from an EMBL/GenBank/DDBJ whole genome shotgun (WGS) entry which is preliminary data.</text>
</comment>
<keyword evidence="2" id="KW-0963">Cytoplasm</keyword>
<dbReference type="FunFam" id="3.40.50.300:FF:000028">
    <property type="entry name" value="UvrABC system protein A"/>
    <property type="match status" value="1"/>
</dbReference>
<organism evidence="18 19">
    <name type="scientific">Candidatus Woesebacteria bacterium GW2011_GWA1_37_7</name>
    <dbReference type="NCBI Taxonomy" id="1618545"/>
    <lineage>
        <taxon>Bacteria</taxon>
        <taxon>Candidatus Woeseibacteriota</taxon>
    </lineage>
</organism>
<dbReference type="NCBIfam" id="TIGR00630">
    <property type="entry name" value="uvra"/>
    <property type="match status" value="1"/>
</dbReference>
<dbReference type="STRING" id="1618545.US53_C0013G0020"/>
<keyword evidence="4" id="KW-0677">Repeat</keyword>
<protein>
    <recommendedName>
        <fullName evidence="15">UvrABC system protein A</fullName>
    </recommendedName>
    <alternativeName>
        <fullName evidence="16">Excinuclease ABC subunit A</fullName>
    </alternativeName>
</protein>
<dbReference type="PATRIC" id="fig|1618545.3.peg.223"/>
<dbReference type="Gene3D" id="1.20.1580.10">
    <property type="entry name" value="ABC transporter ATPase like domain"/>
    <property type="match status" value="2"/>
</dbReference>
<keyword evidence="10" id="KW-0067">ATP-binding</keyword>
<evidence type="ECO:0000256" key="13">
    <source>
        <dbReference type="ARBA" id="ARBA00023204"/>
    </source>
</evidence>
<keyword evidence="13" id="KW-0234">DNA repair</keyword>
<comment type="subcellular location">
    <subcellularLocation>
        <location evidence="1">Cytoplasm</location>
    </subcellularLocation>
</comment>
<dbReference type="AlphaFoldDB" id="A0A0G0KAR7"/>
<proteinExistence type="inferred from homology"/>
<dbReference type="PROSITE" id="PS50893">
    <property type="entry name" value="ABC_TRANSPORTER_2"/>
    <property type="match status" value="1"/>
</dbReference>
<dbReference type="InterPro" id="IPR041102">
    <property type="entry name" value="UvrA_inter"/>
</dbReference>
<dbReference type="GO" id="GO:0009380">
    <property type="term" value="C:excinuclease repair complex"/>
    <property type="evidence" value="ECO:0007669"/>
    <property type="project" value="InterPro"/>
</dbReference>
<evidence type="ECO:0000256" key="16">
    <source>
        <dbReference type="ARBA" id="ARBA00042156"/>
    </source>
</evidence>
<dbReference type="InterPro" id="IPR017871">
    <property type="entry name" value="ABC_transporter-like_CS"/>
</dbReference>
<dbReference type="GO" id="GO:0006289">
    <property type="term" value="P:nucleotide-excision repair"/>
    <property type="evidence" value="ECO:0007669"/>
    <property type="project" value="InterPro"/>
</dbReference>
<dbReference type="InterPro" id="IPR004602">
    <property type="entry name" value="UvrA"/>
</dbReference>
<evidence type="ECO:0000256" key="14">
    <source>
        <dbReference type="ARBA" id="ARBA00038000"/>
    </source>
</evidence>
<dbReference type="GO" id="GO:0003677">
    <property type="term" value="F:DNA binding"/>
    <property type="evidence" value="ECO:0007669"/>
    <property type="project" value="UniProtKB-KW"/>
</dbReference>
<dbReference type="CDD" id="cd03271">
    <property type="entry name" value="ABC_UvrA_II"/>
    <property type="match status" value="1"/>
</dbReference>
<dbReference type="Gene3D" id="3.30.1490.20">
    <property type="entry name" value="ATP-grasp fold, A domain"/>
    <property type="match status" value="1"/>
</dbReference>
<keyword evidence="3" id="KW-0479">Metal-binding</keyword>
<dbReference type="Pfam" id="PF17755">
    <property type="entry name" value="UvrA_DNA-bind"/>
    <property type="match status" value="1"/>
</dbReference>
<evidence type="ECO:0000256" key="10">
    <source>
        <dbReference type="ARBA" id="ARBA00022840"/>
    </source>
</evidence>
<evidence type="ECO:0000256" key="1">
    <source>
        <dbReference type="ARBA" id="ARBA00004496"/>
    </source>
</evidence>
<dbReference type="PANTHER" id="PTHR43152:SF3">
    <property type="entry name" value="UVRABC SYSTEM PROTEIN A"/>
    <property type="match status" value="1"/>
</dbReference>
<keyword evidence="12" id="KW-0238">DNA-binding</keyword>
<dbReference type="Proteomes" id="UP000034591">
    <property type="component" value="Unassembled WGS sequence"/>
</dbReference>
<dbReference type="GO" id="GO:0004518">
    <property type="term" value="F:nuclease activity"/>
    <property type="evidence" value="ECO:0007669"/>
    <property type="project" value="UniProtKB-KW"/>
</dbReference>
<keyword evidence="5" id="KW-0547">Nucleotide-binding</keyword>
<evidence type="ECO:0000256" key="3">
    <source>
        <dbReference type="ARBA" id="ARBA00022723"/>
    </source>
</evidence>
<evidence type="ECO:0000256" key="8">
    <source>
        <dbReference type="ARBA" id="ARBA00022771"/>
    </source>
</evidence>
<evidence type="ECO:0000256" key="12">
    <source>
        <dbReference type="ARBA" id="ARBA00023125"/>
    </source>
</evidence>
<dbReference type="GO" id="GO:0005737">
    <property type="term" value="C:cytoplasm"/>
    <property type="evidence" value="ECO:0007669"/>
    <property type="project" value="UniProtKB-SubCell"/>
</dbReference>
<evidence type="ECO:0000256" key="6">
    <source>
        <dbReference type="ARBA" id="ARBA00022763"/>
    </source>
</evidence>
<feature type="domain" description="ABC transporter" evidence="17">
    <location>
        <begin position="648"/>
        <end position="978"/>
    </location>
</feature>
<evidence type="ECO:0000313" key="19">
    <source>
        <dbReference type="Proteomes" id="UP000034591"/>
    </source>
</evidence>
<keyword evidence="7" id="KW-0228">DNA excision</keyword>
<dbReference type="Gene3D" id="3.40.50.300">
    <property type="entry name" value="P-loop containing nucleotide triphosphate hydrolases"/>
    <property type="match status" value="2"/>
</dbReference>
<comment type="similarity">
    <text evidence="14">Belongs to the ABC transporter superfamily. UvrA family.</text>
</comment>
<keyword evidence="6" id="KW-0227">DNA damage</keyword>
<dbReference type="Pfam" id="PF00005">
    <property type="entry name" value="ABC_tran"/>
    <property type="match status" value="1"/>
</dbReference>
<dbReference type="Gene3D" id="1.10.8.280">
    <property type="entry name" value="ABC transporter ATPase domain-like"/>
    <property type="match status" value="1"/>
</dbReference>
<dbReference type="NCBIfam" id="NF001503">
    <property type="entry name" value="PRK00349.1"/>
    <property type="match status" value="1"/>
</dbReference>
<evidence type="ECO:0000256" key="9">
    <source>
        <dbReference type="ARBA" id="ARBA00022833"/>
    </source>
</evidence>
<evidence type="ECO:0000256" key="2">
    <source>
        <dbReference type="ARBA" id="ARBA00022490"/>
    </source>
</evidence>
<dbReference type="PANTHER" id="PTHR43152">
    <property type="entry name" value="UVRABC SYSTEM PROTEIN A"/>
    <property type="match status" value="1"/>
</dbReference>
<keyword evidence="8" id="KW-0863">Zinc-finger</keyword>
<dbReference type="InterPro" id="IPR003439">
    <property type="entry name" value="ABC_transporter-like_ATP-bd"/>
</dbReference>
<sequence>MDNYIKIRGARQHNLKNINLEIPKNKLIVFTGVSGSGKSSLAFDTIYAEGQRRYVESLSTYARQFLGIMEKPDIDSIEGLSPAISIDQKTTSRNPRSTVGTVTEIYDYFRLLYARVGHPHCPICGREISTQSLDQIVNSCLEAILTESKKRSNLRFFILSPIIADKKGEYSSLFDNLKSKGYAKARIDRQVRNLAEDLVLIKTNKHTIEAVCDRMAFSSRELKNPIFLDNLKNRLSQSHEQALKLSDGLSILSFVNDKTLEFPDYPKLFEDHLFSEKFSCPVDNIQLPEIEPRTFSFNSPHGACTKCNGIGKILKIEPEFVFSKELSISEGGILPFKNMFEHDTWFSRLIIKICEEAAIDIRAPIGGLGEEKLIILLAGTGKRQYRVEGTNRFGHSTHIYETFHGIVAELERRHSESESDWVRAEIERYMREIICPDCCGARLKKEALAITIDKLSIYEATNMAITNIQLWIRKISSEGFLSSYETQIAKNILNEIEKRINFLNSVGLEYLTLARPASSLSGGEAQRIRLASQIGSGLTGVLYILDEPTIGLHPKDNYKLISTLKALRDLGNTVIVVEHDEEMMRNSDLIYDFGPGAGKFGGELIAHGKISDIITNNKSLTGKYLSGKKKIDIKTIPNKMTNTKHFNRETNHVLKIFGCSQFNLKNIDAYFPLGKLVVITGVSGSGKSTLLVETLYPAVKAYLSPLSKEDQGLYKRIEGVENVNKVVLIDQSPIGRTPRSNPATYTKLFDLIRDVFAQTREARLNGFKKGRFSFNVKGGRCEACEGQGQIKIEMQFMSDVWINCEVCKGKRYNSHTLDVHFRGKNISEVLNLTVGEAIEYFHAHTQILTKLNTLSAVGLDYIELGQSATTLSGGEAQRVKLSTELSKKETGHTLYILDEPTTGLHFSDVERLLRVLKLLVSKGNSVIIIEHNMDIIKNADYLIDLGPEGGDNGGELVAKGTITQIKNNKNSYTGKYLNSRN</sequence>
<dbReference type="PROSITE" id="PS00211">
    <property type="entry name" value="ABC_TRANSPORTER_1"/>
    <property type="match status" value="2"/>
</dbReference>
<dbReference type="EMBL" id="LBTI01000013">
    <property type="protein sequence ID" value="KKQ37661.1"/>
    <property type="molecule type" value="Genomic_DNA"/>
</dbReference>
<evidence type="ECO:0000259" key="17">
    <source>
        <dbReference type="PROSITE" id="PS50893"/>
    </source>
</evidence>
<evidence type="ECO:0000256" key="7">
    <source>
        <dbReference type="ARBA" id="ARBA00022769"/>
    </source>
</evidence>
<dbReference type="SUPFAM" id="SSF52540">
    <property type="entry name" value="P-loop containing nucleoside triphosphate hydrolases"/>
    <property type="match status" value="2"/>
</dbReference>
<dbReference type="GO" id="GO:0008270">
    <property type="term" value="F:zinc ion binding"/>
    <property type="evidence" value="ECO:0007669"/>
    <property type="project" value="UniProtKB-KW"/>
</dbReference>
<evidence type="ECO:0000256" key="5">
    <source>
        <dbReference type="ARBA" id="ARBA00022741"/>
    </source>
</evidence>
<evidence type="ECO:0000256" key="15">
    <source>
        <dbReference type="ARBA" id="ARBA00039316"/>
    </source>
</evidence>
<reference evidence="18 19" key="1">
    <citation type="journal article" date="2015" name="Nature">
        <title>rRNA introns, odd ribosomes, and small enigmatic genomes across a large radiation of phyla.</title>
        <authorList>
            <person name="Brown C.T."/>
            <person name="Hug L.A."/>
            <person name="Thomas B.C."/>
            <person name="Sharon I."/>
            <person name="Castelle C.J."/>
            <person name="Singh A."/>
            <person name="Wilkins M.J."/>
            <person name="Williams K.H."/>
            <person name="Banfield J.F."/>
        </authorList>
    </citation>
    <scope>NUCLEOTIDE SEQUENCE [LARGE SCALE GENOMIC DNA]</scope>
</reference>
<gene>
    <name evidence="18" type="ORF">US53_C0013G0020</name>
</gene>